<gene>
    <name evidence="1" type="ORF">SAMN05192574_105316</name>
</gene>
<reference evidence="2" key="1">
    <citation type="submission" date="2016-10" db="EMBL/GenBank/DDBJ databases">
        <authorList>
            <person name="Varghese N."/>
            <person name="Submissions S."/>
        </authorList>
    </citation>
    <scope>NUCLEOTIDE SEQUENCE [LARGE SCALE GENOMIC DNA]</scope>
    <source>
        <strain evidence="2">Gh-48</strain>
    </source>
</reference>
<keyword evidence="2" id="KW-1185">Reference proteome</keyword>
<dbReference type="STRING" id="551995.SAMN05192574_105316"/>
<sequence length="134" mass="15148">MTNNELLGTLALVRPDMENDPAKKQGSIGVITYVDHPEELVYISFKGGEEGRYPAADLFRLKDRDKLFPNLMKNALQLDVKDFKDLYKISNLQDLGRGEDLWQALEIARDNPNIWEGGLETLDAGISKRQAVSR</sequence>
<proteinExistence type="predicted"/>
<name>A0A1H8LZ37_9SPHI</name>
<organism evidence="1 2">
    <name type="scientific">Mucilaginibacter gossypiicola</name>
    <dbReference type="NCBI Taxonomy" id="551995"/>
    <lineage>
        <taxon>Bacteria</taxon>
        <taxon>Pseudomonadati</taxon>
        <taxon>Bacteroidota</taxon>
        <taxon>Sphingobacteriia</taxon>
        <taxon>Sphingobacteriales</taxon>
        <taxon>Sphingobacteriaceae</taxon>
        <taxon>Mucilaginibacter</taxon>
    </lineage>
</organism>
<evidence type="ECO:0000313" key="1">
    <source>
        <dbReference type="EMBL" id="SEO10402.1"/>
    </source>
</evidence>
<accession>A0A1H8LZ37</accession>
<dbReference type="RefSeq" id="WP_143065219.1">
    <property type="nucleotide sequence ID" value="NZ_FOCL01000005.1"/>
</dbReference>
<dbReference type="OrthoDB" id="795196at2"/>
<dbReference type="Proteomes" id="UP000198942">
    <property type="component" value="Unassembled WGS sequence"/>
</dbReference>
<evidence type="ECO:0000313" key="2">
    <source>
        <dbReference type="Proteomes" id="UP000198942"/>
    </source>
</evidence>
<dbReference type="EMBL" id="FOCL01000005">
    <property type="protein sequence ID" value="SEO10402.1"/>
    <property type="molecule type" value="Genomic_DNA"/>
</dbReference>
<dbReference type="AlphaFoldDB" id="A0A1H8LZ37"/>
<protein>
    <submittedName>
        <fullName evidence="1">Uncharacterized protein</fullName>
    </submittedName>
</protein>